<dbReference type="Pfam" id="PF00462">
    <property type="entry name" value="Glutaredoxin"/>
    <property type="match status" value="1"/>
</dbReference>
<dbReference type="Gene3D" id="3.40.30.10">
    <property type="entry name" value="Glutaredoxin"/>
    <property type="match status" value="1"/>
</dbReference>
<reference evidence="2" key="1">
    <citation type="submission" date="2023-03" db="EMBL/GenBank/DDBJ databases">
        <title>Chromosome-scale reference genome and RAD-based genetic map of yellow starthistle (Centaurea solstitialis) reveal putative structural variation and QTLs associated with invader traits.</title>
        <authorList>
            <person name="Reatini B."/>
            <person name="Cang F.A."/>
            <person name="Jiang Q."/>
            <person name="Mckibben M.T.W."/>
            <person name="Barker M.S."/>
            <person name="Rieseberg L.H."/>
            <person name="Dlugosch K.M."/>
        </authorList>
    </citation>
    <scope>NUCLEOTIDE SEQUENCE</scope>
    <source>
        <strain evidence="2">CAN-66</strain>
        <tissue evidence="2">Leaf</tissue>
    </source>
</reference>
<dbReference type="GO" id="GO:0005737">
    <property type="term" value="C:cytoplasm"/>
    <property type="evidence" value="ECO:0007669"/>
    <property type="project" value="TreeGrafter"/>
</dbReference>
<dbReference type="GO" id="GO:0015038">
    <property type="term" value="F:glutathione disulfide oxidoreductase activity"/>
    <property type="evidence" value="ECO:0007669"/>
    <property type="project" value="TreeGrafter"/>
</dbReference>
<evidence type="ECO:0000313" key="3">
    <source>
        <dbReference type="Proteomes" id="UP001172457"/>
    </source>
</evidence>
<proteinExistence type="predicted"/>
<dbReference type="InterPro" id="IPR014025">
    <property type="entry name" value="Glutaredoxin_subgr"/>
</dbReference>
<dbReference type="EMBL" id="JARYMX010000002">
    <property type="protein sequence ID" value="KAJ9562499.1"/>
    <property type="molecule type" value="Genomic_DNA"/>
</dbReference>
<evidence type="ECO:0000313" key="2">
    <source>
        <dbReference type="EMBL" id="KAJ9562499.1"/>
    </source>
</evidence>
<dbReference type="Proteomes" id="UP001172457">
    <property type="component" value="Chromosome 2"/>
</dbReference>
<comment type="caution">
    <text evidence="2">The sequence shown here is derived from an EMBL/GenBank/DDBJ whole genome shotgun (WGS) entry which is preliminary data.</text>
</comment>
<dbReference type="InterPro" id="IPR036249">
    <property type="entry name" value="Thioredoxin-like_sf"/>
</dbReference>
<dbReference type="PROSITE" id="PS51354">
    <property type="entry name" value="GLUTAREDOXIN_2"/>
    <property type="match status" value="1"/>
</dbReference>
<name>A0AA38TKB2_9ASTR</name>
<dbReference type="GO" id="GO:0034599">
    <property type="term" value="P:cellular response to oxidative stress"/>
    <property type="evidence" value="ECO:0007669"/>
    <property type="project" value="TreeGrafter"/>
</dbReference>
<keyword evidence="3" id="KW-1185">Reference proteome</keyword>
<organism evidence="2 3">
    <name type="scientific">Centaurea solstitialis</name>
    <name type="common">yellow star-thistle</name>
    <dbReference type="NCBI Taxonomy" id="347529"/>
    <lineage>
        <taxon>Eukaryota</taxon>
        <taxon>Viridiplantae</taxon>
        <taxon>Streptophyta</taxon>
        <taxon>Embryophyta</taxon>
        <taxon>Tracheophyta</taxon>
        <taxon>Spermatophyta</taxon>
        <taxon>Magnoliopsida</taxon>
        <taxon>eudicotyledons</taxon>
        <taxon>Gunneridae</taxon>
        <taxon>Pentapetalae</taxon>
        <taxon>asterids</taxon>
        <taxon>campanulids</taxon>
        <taxon>Asterales</taxon>
        <taxon>Asteraceae</taxon>
        <taxon>Carduoideae</taxon>
        <taxon>Cardueae</taxon>
        <taxon>Centaureinae</taxon>
        <taxon>Centaurea</taxon>
    </lineage>
</organism>
<dbReference type="AlphaFoldDB" id="A0AA38TKB2"/>
<dbReference type="SUPFAM" id="SSF52833">
    <property type="entry name" value="Thioredoxin-like"/>
    <property type="match status" value="1"/>
</dbReference>
<sequence length="68" mass="7141">MTKILYVSMSKGDGSELQSALNDWVKQRTVPNVFIGGKHVGGCDSTIALHQAGKLVPMLTEAGAIAAK</sequence>
<feature type="domain" description="Glutaredoxin" evidence="1">
    <location>
        <begin position="15"/>
        <end position="40"/>
    </location>
</feature>
<evidence type="ECO:0000259" key="1">
    <source>
        <dbReference type="Pfam" id="PF00462"/>
    </source>
</evidence>
<dbReference type="PANTHER" id="PTHR45694:SF14">
    <property type="entry name" value="GLUTAREDOXIN-C2"/>
    <property type="match status" value="1"/>
</dbReference>
<dbReference type="PANTHER" id="PTHR45694">
    <property type="entry name" value="GLUTAREDOXIN 2"/>
    <property type="match status" value="1"/>
</dbReference>
<gene>
    <name evidence="2" type="ORF">OSB04_007659</name>
</gene>
<dbReference type="PRINTS" id="PR00160">
    <property type="entry name" value="GLUTAREDOXIN"/>
</dbReference>
<protein>
    <recommendedName>
        <fullName evidence="1">Glutaredoxin domain-containing protein</fullName>
    </recommendedName>
</protein>
<accession>A0AA38TKB2</accession>
<dbReference type="InterPro" id="IPR002109">
    <property type="entry name" value="Glutaredoxin"/>
</dbReference>